<organism evidence="1 2">
    <name type="scientific">Eutypa lata (strain UCR-EL1)</name>
    <name type="common">Grapevine dieback disease fungus</name>
    <name type="synonym">Eutypa armeniacae</name>
    <dbReference type="NCBI Taxonomy" id="1287681"/>
    <lineage>
        <taxon>Eukaryota</taxon>
        <taxon>Fungi</taxon>
        <taxon>Dikarya</taxon>
        <taxon>Ascomycota</taxon>
        <taxon>Pezizomycotina</taxon>
        <taxon>Sordariomycetes</taxon>
        <taxon>Xylariomycetidae</taxon>
        <taxon>Xylariales</taxon>
        <taxon>Diatrypaceae</taxon>
        <taxon>Eutypa</taxon>
    </lineage>
</organism>
<name>M7SXH9_EUTLA</name>
<protein>
    <submittedName>
        <fullName evidence="1">Putative c6 zinc finger domain protein</fullName>
    </submittedName>
</protein>
<dbReference type="HOGENOM" id="CLU_868872_0_0_1"/>
<dbReference type="KEGG" id="ela:UCREL1_3762"/>
<dbReference type="Proteomes" id="UP000012174">
    <property type="component" value="Unassembled WGS sequence"/>
</dbReference>
<keyword evidence="2" id="KW-1185">Reference proteome</keyword>
<gene>
    <name evidence="1" type="ORF">UCREL1_3762</name>
</gene>
<dbReference type="PANTHER" id="PTHR38791">
    <property type="entry name" value="ZN(II)2CYS6 TRANSCRIPTION FACTOR (EUROFUNG)-RELATED-RELATED"/>
    <property type="match status" value="1"/>
</dbReference>
<sequence>MPDTEYAALSFFFHVITTLWTLRDVDSEAARQRYAQAVIGAREAILDPIDVRDLHFVWKDDFPVPQSFTAELDRLAYRLAQLSGLMRGADRSAQKVVSGTEVNDTQTTLFSQVIALAHDCTRWMQTLPYHWHSVAVDSQYIDETIKAAGVHGTSCDVYANLSIASVRNWHRIVELRVLQLLRQCQASQDSHSDSPSTSVEGIQSRIQRIMDEICASVPYHVGDMMEPTSPILGAKPKFPHVRTPDAAHRNLRSLPESMSRHEHQMASSGAMILYRVLTTVIGLARDGTDDYRIVLPHDQMEWIMVQYLRIQKLLNFSLSR</sequence>
<dbReference type="OrthoDB" id="2991872at2759"/>
<accession>M7SXH9</accession>
<evidence type="ECO:0000313" key="1">
    <source>
        <dbReference type="EMBL" id="EMR69243.1"/>
    </source>
</evidence>
<reference evidence="2" key="1">
    <citation type="journal article" date="2013" name="Genome Announc.">
        <title>Draft genome sequence of the grapevine dieback fungus Eutypa lata UCR-EL1.</title>
        <authorList>
            <person name="Blanco-Ulate B."/>
            <person name="Rolshausen P.E."/>
            <person name="Cantu D."/>
        </authorList>
    </citation>
    <scope>NUCLEOTIDE SEQUENCE [LARGE SCALE GENOMIC DNA]</scope>
    <source>
        <strain evidence="2">UCR-EL1</strain>
    </source>
</reference>
<evidence type="ECO:0000313" key="2">
    <source>
        <dbReference type="Proteomes" id="UP000012174"/>
    </source>
</evidence>
<proteinExistence type="predicted"/>
<dbReference type="InterPro" id="IPR053175">
    <property type="entry name" value="DHMBA_Reg_Transcription_Factor"/>
</dbReference>
<dbReference type="AlphaFoldDB" id="M7SXH9"/>
<dbReference type="EMBL" id="KB706115">
    <property type="protein sequence ID" value="EMR69243.1"/>
    <property type="molecule type" value="Genomic_DNA"/>
</dbReference>